<evidence type="ECO:0008006" key="3">
    <source>
        <dbReference type="Google" id="ProtNLM"/>
    </source>
</evidence>
<dbReference type="SFLD" id="SFLDG01129">
    <property type="entry name" value="C1.5:_HAD__Beta-PGM__Phosphata"/>
    <property type="match status" value="1"/>
</dbReference>
<dbReference type="Pfam" id="PF13419">
    <property type="entry name" value="HAD_2"/>
    <property type="match status" value="1"/>
</dbReference>
<dbReference type="InterPro" id="IPR023198">
    <property type="entry name" value="PGP-like_dom2"/>
</dbReference>
<dbReference type="GO" id="GO:0005829">
    <property type="term" value="C:cytosol"/>
    <property type="evidence" value="ECO:0007669"/>
    <property type="project" value="TreeGrafter"/>
</dbReference>
<dbReference type="PANTHER" id="PTHR43434">
    <property type="entry name" value="PHOSPHOGLYCOLATE PHOSPHATASE"/>
    <property type="match status" value="1"/>
</dbReference>
<comment type="caution">
    <text evidence="1">The sequence shown here is derived from an EMBL/GenBank/DDBJ whole genome shotgun (WGS) entry which is preliminary data.</text>
</comment>
<dbReference type="SFLD" id="SFLDS00003">
    <property type="entry name" value="Haloacid_Dehalogenase"/>
    <property type="match status" value="1"/>
</dbReference>
<dbReference type="InterPro" id="IPR023214">
    <property type="entry name" value="HAD_sf"/>
</dbReference>
<name>A0A1F5NV31_9BACT</name>
<proteinExistence type="predicted"/>
<evidence type="ECO:0000313" key="1">
    <source>
        <dbReference type="EMBL" id="OGE81527.1"/>
    </source>
</evidence>
<organism evidence="1 2">
    <name type="scientific">Candidatus Doudnabacteria bacterium RIFCSPHIGHO2_01_FULL_43_23</name>
    <dbReference type="NCBI Taxonomy" id="1817822"/>
    <lineage>
        <taxon>Bacteria</taxon>
        <taxon>Candidatus Doudnaibacteriota</taxon>
    </lineage>
</organism>
<dbReference type="InterPro" id="IPR036412">
    <property type="entry name" value="HAD-like_sf"/>
</dbReference>
<dbReference type="PANTHER" id="PTHR43434:SF13">
    <property type="entry name" value="PHOSPHOGLYCOLATE PHOSPHATASE"/>
    <property type="match status" value="1"/>
</dbReference>
<dbReference type="SUPFAM" id="SSF56784">
    <property type="entry name" value="HAD-like"/>
    <property type="match status" value="1"/>
</dbReference>
<dbReference type="STRING" id="1817822.A2826_00540"/>
<dbReference type="InterPro" id="IPR041492">
    <property type="entry name" value="HAD_2"/>
</dbReference>
<dbReference type="NCBIfam" id="TIGR01549">
    <property type="entry name" value="HAD-SF-IA-v1"/>
    <property type="match status" value="1"/>
</dbReference>
<dbReference type="PRINTS" id="PR00413">
    <property type="entry name" value="HADHALOGNASE"/>
</dbReference>
<sequence length="210" mass="24124">MKYKAVIFDFDGTIADTKPYTLRFINELADQHNFRKIPETEIERYQSMTFREAMRAVGMPMWKLPSVAIAARKKFAKLLTKVEPVQGMKETISKLKKAGLRLGVVSSNSRGNIMKFFGRNNIPAFDYIGAEKRIFGKHYSIRQIMRKLQVKKDQSVYIGDEMRDIEAARRAGIDVIAVSWGLNSRKALKSTKPDYLVDKPMEIIKIIESK</sequence>
<dbReference type="InterPro" id="IPR006439">
    <property type="entry name" value="HAD-SF_hydro_IA"/>
</dbReference>
<gene>
    <name evidence="1" type="ORF">A2826_00540</name>
</gene>
<dbReference type="Proteomes" id="UP000177912">
    <property type="component" value="Unassembled WGS sequence"/>
</dbReference>
<dbReference type="EMBL" id="MFEI01000007">
    <property type="protein sequence ID" value="OGE81527.1"/>
    <property type="molecule type" value="Genomic_DNA"/>
</dbReference>
<dbReference type="AlphaFoldDB" id="A0A1F5NV31"/>
<accession>A0A1F5NV31</accession>
<dbReference type="Gene3D" id="3.40.50.1000">
    <property type="entry name" value="HAD superfamily/HAD-like"/>
    <property type="match status" value="1"/>
</dbReference>
<dbReference type="InterPro" id="IPR050155">
    <property type="entry name" value="HAD-like_hydrolase_sf"/>
</dbReference>
<dbReference type="GO" id="GO:0006281">
    <property type="term" value="P:DNA repair"/>
    <property type="evidence" value="ECO:0007669"/>
    <property type="project" value="TreeGrafter"/>
</dbReference>
<dbReference type="GO" id="GO:0008967">
    <property type="term" value="F:phosphoglycolate phosphatase activity"/>
    <property type="evidence" value="ECO:0007669"/>
    <property type="project" value="TreeGrafter"/>
</dbReference>
<protein>
    <recommendedName>
        <fullName evidence="3">Carotenoid oxygenase</fullName>
    </recommendedName>
</protein>
<reference evidence="1 2" key="1">
    <citation type="journal article" date="2016" name="Nat. Commun.">
        <title>Thousands of microbial genomes shed light on interconnected biogeochemical processes in an aquifer system.</title>
        <authorList>
            <person name="Anantharaman K."/>
            <person name="Brown C.T."/>
            <person name="Hug L.A."/>
            <person name="Sharon I."/>
            <person name="Castelle C.J."/>
            <person name="Probst A.J."/>
            <person name="Thomas B.C."/>
            <person name="Singh A."/>
            <person name="Wilkins M.J."/>
            <person name="Karaoz U."/>
            <person name="Brodie E.L."/>
            <person name="Williams K.H."/>
            <person name="Hubbard S.S."/>
            <person name="Banfield J.F."/>
        </authorList>
    </citation>
    <scope>NUCLEOTIDE SEQUENCE [LARGE SCALE GENOMIC DNA]</scope>
</reference>
<dbReference type="Gene3D" id="1.10.150.240">
    <property type="entry name" value="Putative phosphatase, domain 2"/>
    <property type="match status" value="1"/>
</dbReference>
<evidence type="ECO:0000313" key="2">
    <source>
        <dbReference type="Proteomes" id="UP000177912"/>
    </source>
</evidence>